<dbReference type="InterPro" id="IPR054542">
    <property type="entry name" value="Cys_met_metab_PP"/>
</dbReference>
<evidence type="ECO:0000313" key="6">
    <source>
        <dbReference type="Proteomes" id="UP000321523"/>
    </source>
</evidence>
<dbReference type="SUPFAM" id="SSF53383">
    <property type="entry name" value="PLP-dependent transferases"/>
    <property type="match status" value="1"/>
</dbReference>
<reference evidence="5 6" key="1">
    <citation type="submission" date="2019-07" db="EMBL/GenBank/DDBJ databases">
        <title>Whole genome shotgun sequence of Skermanella aerolata NBRC 106429.</title>
        <authorList>
            <person name="Hosoyama A."/>
            <person name="Uohara A."/>
            <person name="Ohji S."/>
            <person name="Ichikawa N."/>
        </authorList>
    </citation>
    <scope>NUCLEOTIDE SEQUENCE [LARGE SCALE GENOMIC DNA]</scope>
    <source>
        <strain evidence="5 6">NBRC 106429</strain>
    </source>
</reference>
<dbReference type="Pfam" id="PF01053">
    <property type="entry name" value="Cys_Met_Meta_PP"/>
    <property type="match status" value="1"/>
</dbReference>
<dbReference type="Gene3D" id="3.40.640.10">
    <property type="entry name" value="Type I PLP-dependent aspartate aminotransferase-like (Major domain)"/>
    <property type="match status" value="1"/>
</dbReference>
<dbReference type="PANTHER" id="PTHR11808">
    <property type="entry name" value="TRANS-SULFURATION ENZYME FAMILY MEMBER"/>
    <property type="match status" value="1"/>
</dbReference>
<dbReference type="InterPro" id="IPR015421">
    <property type="entry name" value="PyrdxlP-dep_Trfase_major"/>
</dbReference>
<comment type="caution">
    <text evidence="5">The sequence shown here is derived from an EMBL/GenBank/DDBJ whole genome shotgun (WGS) entry which is preliminary data.</text>
</comment>
<evidence type="ECO:0000313" key="5">
    <source>
        <dbReference type="EMBL" id="GEO42299.1"/>
    </source>
</evidence>
<sequence length="388" mass="41173">MAGKPDSLKPETLAANALGWIDEKTGAIVPAIHPSTTFLRDADNSYDTTGRVYSRADNPTYDQVEALLNTLEGGQGALVFSSGMAAATALFMSLKPGDHVVAPSVMYWSLRNWLNDFARTWGLDVEFVQSADLDALAKAMRPGKTALVWLETPSNPLWDVTDIQAASDIAHKAGARLAVDSTSASPVITKPLAFGADYVMHAGTKYLNGHSDVIAGALVTAADDDHWNRVKSVRKNLGAVLGPFESWLLLRGMRTLYPRVRTASANALDIARYFEGHPGVAEVLYPGLQSHPQHEIALRQMTDGFGGMLSIRMSAGTAAAIAVAANTKVFTRATSLGGVESLIEHRASIEGADSPVPGDLLRLSVGIEAIEDLIGDLAQAIAVASRGA</sequence>
<dbReference type="FunFam" id="3.40.640.10:FF:000046">
    <property type="entry name" value="Cystathionine gamma-lyase"/>
    <property type="match status" value="1"/>
</dbReference>
<dbReference type="AlphaFoldDB" id="A0A512E0T0"/>
<dbReference type="PIRSF" id="PIRSF001434">
    <property type="entry name" value="CGS"/>
    <property type="match status" value="1"/>
</dbReference>
<dbReference type="InterPro" id="IPR015422">
    <property type="entry name" value="PyrdxlP-dep_Trfase_small"/>
</dbReference>
<dbReference type="PANTHER" id="PTHR11808:SF35">
    <property type="entry name" value="CYSTATHIONINE GAMMA-SYNTHASE (AFU_ORTHOLOGUE AFUA_7G01590)"/>
    <property type="match status" value="1"/>
</dbReference>
<evidence type="ECO:0000256" key="1">
    <source>
        <dbReference type="ARBA" id="ARBA00001933"/>
    </source>
</evidence>
<accession>A0A512E0T0</accession>
<dbReference type="Gene3D" id="3.90.1150.10">
    <property type="entry name" value="Aspartate Aminotransferase, domain 1"/>
    <property type="match status" value="1"/>
</dbReference>
<name>A0A512E0T0_9PROT</name>
<gene>
    <name evidence="5" type="primary">metB_2</name>
    <name evidence="5" type="ORF">SAE02_64470</name>
</gene>
<evidence type="ECO:0000256" key="3">
    <source>
        <dbReference type="PIRSR" id="PIRSR001434-2"/>
    </source>
</evidence>
<dbReference type="GO" id="GO:0016846">
    <property type="term" value="F:carbon-sulfur lyase activity"/>
    <property type="evidence" value="ECO:0007669"/>
    <property type="project" value="TreeGrafter"/>
</dbReference>
<evidence type="ECO:0000256" key="4">
    <source>
        <dbReference type="RuleBase" id="RU362118"/>
    </source>
</evidence>
<dbReference type="Proteomes" id="UP000321523">
    <property type="component" value="Unassembled WGS sequence"/>
</dbReference>
<dbReference type="PROSITE" id="PS00868">
    <property type="entry name" value="CYS_MET_METAB_PP"/>
    <property type="match status" value="1"/>
</dbReference>
<dbReference type="GO" id="GO:0030170">
    <property type="term" value="F:pyridoxal phosphate binding"/>
    <property type="evidence" value="ECO:0007669"/>
    <property type="project" value="InterPro"/>
</dbReference>
<dbReference type="InterPro" id="IPR015424">
    <property type="entry name" value="PyrdxlP-dep_Trfase"/>
</dbReference>
<protein>
    <submittedName>
        <fullName evidence="5">Cystathionine gamma-synthase</fullName>
    </submittedName>
</protein>
<organism evidence="5 6">
    <name type="scientific">Skermanella aerolata</name>
    <dbReference type="NCBI Taxonomy" id="393310"/>
    <lineage>
        <taxon>Bacteria</taxon>
        <taxon>Pseudomonadati</taxon>
        <taxon>Pseudomonadota</taxon>
        <taxon>Alphaproteobacteria</taxon>
        <taxon>Rhodospirillales</taxon>
        <taxon>Azospirillaceae</taxon>
        <taxon>Skermanella</taxon>
    </lineage>
</organism>
<comment type="cofactor">
    <cofactor evidence="1 4">
        <name>pyridoxal 5'-phosphate</name>
        <dbReference type="ChEBI" id="CHEBI:597326"/>
    </cofactor>
</comment>
<keyword evidence="2 3" id="KW-0663">Pyridoxal phosphate</keyword>
<dbReference type="OrthoDB" id="9790858at2"/>
<dbReference type="EMBL" id="BJYZ01000038">
    <property type="protein sequence ID" value="GEO42299.1"/>
    <property type="molecule type" value="Genomic_DNA"/>
</dbReference>
<dbReference type="GO" id="GO:0005737">
    <property type="term" value="C:cytoplasm"/>
    <property type="evidence" value="ECO:0007669"/>
    <property type="project" value="TreeGrafter"/>
</dbReference>
<evidence type="ECO:0000256" key="2">
    <source>
        <dbReference type="ARBA" id="ARBA00022898"/>
    </source>
</evidence>
<keyword evidence="6" id="KW-1185">Reference proteome</keyword>
<dbReference type="InterPro" id="IPR000277">
    <property type="entry name" value="Cys/Met-Metab_PyrdxlP-dep_enz"/>
</dbReference>
<feature type="modified residue" description="N6-(pyridoxal phosphate)lysine" evidence="3">
    <location>
        <position position="205"/>
    </location>
</feature>
<comment type="similarity">
    <text evidence="4">Belongs to the trans-sulfuration enzymes family.</text>
</comment>
<dbReference type="CDD" id="cd00614">
    <property type="entry name" value="CGS_like"/>
    <property type="match status" value="1"/>
</dbReference>
<dbReference type="GO" id="GO:0019346">
    <property type="term" value="P:transsulfuration"/>
    <property type="evidence" value="ECO:0007669"/>
    <property type="project" value="InterPro"/>
</dbReference>
<dbReference type="RefSeq" id="WP_044435505.1">
    <property type="nucleotide sequence ID" value="NZ_BJYZ01000038.1"/>
</dbReference>
<proteinExistence type="inferred from homology"/>